<gene>
    <name evidence="9" type="ORF">RMCT_2496</name>
</gene>
<dbReference type="EMBL" id="BCTB01000018">
    <property type="protein sequence ID" value="GAT15526.1"/>
    <property type="molecule type" value="Genomic_DNA"/>
</dbReference>
<dbReference type="NCBIfam" id="NF006100">
    <property type="entry name" value="PRK08252.1"/>
    <property type="match status" value="1"/>
</dbReference>
<sequence length="263" mass="27971">MTAPTTARQATDPVLVSADSHVLTITLNRPDVHNAVNLDMAQRISDALDRLDDDPDLRVGIIAANGRSFCAGMDLKAFARGEVPRPEPRGFAGIVKQPPAKPLVAAVEGAAVGGGFEIVLACDLIVASESARFSLPEVTRGLTPNGGGLLRLPRRIPHHLAMELILTGRPVTAARAAELGLLNRLTPPGSALSTARELAAVIAANGPLAIRAAKRVVEESPDWPRTEMFTRQEDIVAPVRSSADAAEGARAFAEKRMPLWRNR</sequence>
<dbReference type="Pfam" id="PF00378">
    <property type="entry name" value="ECH_1"/>
    <property type="match status" value="1"/>
</dbReference>
<name>A0A100XF90_MYCTH</name>
<dbReference type="InterPro" id="IPR018376">
    <property type="entry name" value="Enoyl-CoA_hyd/isom_CS"/>
</dbReference>
<dbReference type="OrthoDB" id="4284283at2"/>
<keyword evidence="4" id="KW-0443">Lipid metabolism</keyword>
<comment type="similarity">
    <text evidence="2 8">Belongs to the enoyl-CoA hydratase/isomerase family.</text>
</comment>
<dbReference type="GO" id="GO:0016853">
    <property type="term" value="F:isomerase activity"/>
    <property type="evidence" value="ECO:0007669"/>
    <property type="project" value="UniProtKB-KW"/>
</dbReference>
<comment type="catalytic activity">
    <reaction evidence="7">
        <text>a 4-saturated-(3S)-3-hydroxyacyl-CoA = a (3E)-enoyl-CoA + H2O</text>
        <dbReference type="Rhea" id="RHEA:20724"/>
        <dbReference type="ChEBI" id="CHEBI:15377"/>
        <dbReference type="ChEBI" id="CHEBI:58521"/>
        <dbReference type="ChEBI" id="CHEBI:137480"/>
        <dbReference type="EC" id="4.2.1.17"/>
    </reaction>
</comment>
<dbReference type="GO" id="GO:0006635">
    <property type="term" value="P:fatty acid beta-oxidation"/>
    <property type="evidence" value="ECO:0007669"/>
    <property type="project" value="TreeGrafter"/>
</dbReference>
<dbReference type="CDD" id="cd06558">
    <property type="entry name" value="crotonase-like"/>
    <property type="match status" value="1"/>
</dbReference>
<dbReference type="SUPFAM" id="SSF52096">
    <property type="entry name" value="ClpP/crotonase"/>
    <property type="match status" value="1"/>
</dbReference>
<dbReference type="PANTHER" id="PTHR11941">
    <property type="entry name" value="ENOYL-COA HYDRATASE-RELATED"/>
    <property type="match status" value="1"/>
</dbReference>
<evidence type="ECO:0000256" key="4">
    <source>
        <dbReference type="ARBA" id="ARBA00023098"/>
    </source>
</evidence>
<dbReference type="PROSITE" id="PS00166">
    <property type="entry name" value="ENOYL_COA_HYDRATASE"/>
    <property type="match status" value="1"/>
</dbReference>
<reference evidence="10" key="2">
    <citation type="submission" date="2016-02" db="EMBL/GenBank/DDBJ databases">
        <title>Draft genome sequence of five rapidly growing Mycobacterium species.</title>
        <authorList>
            <person name="Katahira K."/>
            <person name="Gotou Y."/>
            <person name="Iida K."/>
            <person name="Ogura Y."/>
            <person name="Hayashi T."/>
        </authorList>
    </citation>
    <scope>NUCLEOTIDE SEQUENCE [LARGE SCALE GENOMIC DNA]</scope>
    <source>
        <strain evidence="10">JCM6362</strain>
    </source>
</reference>
<dbReference type="Gene3D" id="1.10.12.10">
    <property type="entry name" value="Lyase 2-enoyl-coa Hydratase, Chain A, domain 2"/>
    <property type="match status" value="1"/>
</dbReference>
<keyword evidence="3" id="KW-0276">Fatty acid metabolism</keyword>
<comment type="caution">
    <text evidence="9">The sequence shown here is derived from an EMBL/GenBank/DDBJ whole genome shotgun (WGS) entry which is preliminary data.</text>
</comment>
<evidence type="ECO:0000256" key="1">
    <source>
        <dbReference type="ARBA" id="ARBA00002994"/>
    </source>
</evidence>
<keyword evidence="5" id="KW-0456">Lyase</keyword>
<dbReference type="OMA" id="EKDNASH"/>
<evidence type="ECO:0000256" key="7">
    <source>
        <dbReference type="ARBA" id="ARBA00023717"/>
    </source>
</evidence>
<evidence type="ECO:0000256" key="8">
    <source>
        <dbReference type="RuleBase" id="RU003707"/>
    </source>
</evidence>
<dbReference type="STRING" id="1797.RMCT_2496"/>
<dbReference type="InterPro" id="IPR001753">
    <property type="entry name" value="Enoyl-CoA_hydra/iso"/>
</dbReference>
<reference evidence="9 10" key="1">
    <citation type="journal article" date="2016" name="Genome Announc.">
        <title>Draft Genome Sequences of Five Rapidly Growing Mycobacterium Species, M. thermoresistibile, M. fortuitum subsp. acetamidolyticum, M. canariasense, M. brisbanense, and M. novocastrense.</title>
        <authorList>
            <person name="Katahira K."/>
            <person name="Ogura Y."/>
            <person name="Gotoh Y."/>
            <person name="Hayashi T."/>
        </authorList>
    </citation>
    <scope>NUCLEOTIDE SEQUENCE [LARGE SCALE GENOMIC DNA]</scope>
    <source>
        <strain evidence="9 10">JCM6362</strain>
    </source>
</reference>
<protein>
    <submittedName>
        <fullName evidence="9">Enoyl-CoA hydratase/isomerase</fullName>
    </submittedName>
</protein>
<proteinExistence type="inferred from homology"/>
<dbReference type="AlphaFoldDB" id="A0A100XF90"/>
<evidence type="ECO:0000313" key="9">
    <source>
        <dbReference type="EMBL" id="GAT15526.1"/>
    </source>
</evidence>
<evidence type="ECO:0000256" key="5">
    <source>
        <dbReference type="ARBA" id="ARBA00023239"/>
    </source>
</evidence>
<dbReference type="Gene3D" id="3.90.226.10">
    <property type="entry name" value="2-enoyl-CoA Hydratase, Chain A, domain 1"/>
    <property type="match status" value="1"/>
</dbReference>
<evidence type="ECO:0000256" key="3">
    <source>
        <dbReference type="ARBA" id="ARBA00022832"/>
    </source>
</evidence>
<evidence type="ECO:0000256" key="6">
    <source>
        <dbReference type="ARBA" id="ARBA00023709"/>
    </source>
</evidence>
<dbReference type="InterPro" id="IPR014748">
    <property type="entry name" value="Enoyl-CoA_hydra_C"/>
</dbReference>
<keyword evidence="9" id="KW-0413">Isomerase</keyword>
<comment type="catalytic activity">
    <reaction evidence="6">
        <text>a (3S)-3-hydroxyacyl-CoA = a (2E)-enoyl-CoA + H2O</text>
        <dbReference type="Rhea" id="RHEA:16105"/>
        <dbReference type="ChEBI" id="CHEBI:15377"/>
        <dbReference type="ChEBI" id="CHEBI:57318"/>
        <dbReference type="ChEBI" id="CHEBI:58856"/>
        <dbReference type="EC" id="4.2.1.17"/>
    </reaction>
</comment>
<dbReference type="PANTHER" id="PTHR11941:SF169">
    <property type="entry name" value="(7AS)-7A-METHYL-1,5-DIOXO-2,3,5,6,7,7A-HEXAHYDRO-1H-INDENE-CARBOXYL-COA HYDROLASE"/>
    <property type="match status" value="1"/>
</dbReference>
<accession>A0A100XF90</accession>
<dbReference type="Proteomes" id="UP000069654">
    <property type="component" value="Unassembled WGS sequence"/>
</dbReference>
<dbReference type="RefSeq" id="WP_003926423.1">
    <property type="nucleotide sequence ID" value="NZ_BCTB01000018.1"/>
</dbReference>
<evidence type="ECO:0000313" key="10">
    <source>
        <dbReference type="Proteomes" id="UP000069654"/>
    </source>
</evidence>
<dbReference type="GO" id="GO:0004300">
    <property type="term" value="F:enoyl-CoA hydratase activity"/>
    <property type="evidence" value="ECO:0007669"/>
    <property type="project" value="UniProtKB-EC"/>
</dbReference>
<organism evidence="9 10">
    <name type="scientific">Mycolicibacterium thermoresistibile</name>
    <name type="common">Mycobacterium thermoresistibile</name>
    <dbReference type="NCBI Taxonomy" id="1797"/>
    <lineage>
        <taxon>Bacteria</taxon>
        <taxon>Bacillati</taxon>
        <taxon>Actinomycetota</taxon>
        <taxon>Actinomycetes</taxon>
        <taxon>Mycobacteriales</taxon>
        <taxon>Mycobacteriaceae</taxon>
        <taxon>Mycolicibacterium</taxon>
    </lineage>
</organism>
<comment type="function">
    <text evidence="1">Could possibly oxidize fatty acids using specific components.</text>
</comment>
<evidence type="ECO:0000256" key="2">
    <source>
        <dbReference type="ARBA" id="ARBA00005254"/>
    </source>
</evidence>
<dbReference type="InterPro" id="IPR029045">
    <property type="entry name" value="ClpP/crotonase-like_dom_sf"/>
</dbReference>